<evidence type="ECO:0000313" key="2">
    <source>
        <dbReference type="EMBL" id="SFT86250.1"/>
    </source>
</evidence>
<dbReference type="InterPro" id="IPR011234">
    <property type="entry name" value="Fumarylacetoacetase-like_C"/>
</dbReference>
<evidence type="ECO:0000313" key="3">
    <source>
        <dbReference type="Proteomes" id="UP000182466"/>
    </source>
</evidence>
<dbReference type="Proteomes" id="UP000182466">
    <property type="component" value="Unassembled WGS sequence"/>
</dbReference>
<sequence>MKLATFDAGQGARLGAVTDRGMVDLSATGRAELASMLALIEAGEAGLALARAAAAKGAAQGIEGLRLLSPIPVPPQFRDASSFARHIVQAPVGMHRLAARMKGQPVPDITPGEVPEVYRQQPIFYITNRFSVQGHDADVNWPRYSQAMDFELEVACVIGRGGRDIVRADALSHVFGYTIFNDFSARDTQLIEMQGMLGPAKGKSFDGGNVLGPVIVTADEIPDPRALKTRARINGETYVDTDMSAMIHGFDDMIAFISRDETLHPGEVIGAGTVNDGCGLEHSRFLSDGDVVELEVDGIGVLRNRVRRQA</sequence>
<dbReference type="EMBL" id="FPAW01000010">
    <property type="protein sequence ID" value="SFT86250.1"/>
    <property type="molecule type" value="Genomic_DNA"/>
</dbReference>
<dbReference type="PANTHER" id="PTHR43211">
    <property type="entry name" value="FUMARYLACETOACETATE HYDROLASE"/>
    <property type="match status" value="1"/>
</dbReference>
<dbReference type="Pfam" id="PF01557">
    <property type="entry name" value="FAA_hydrolase"/>
    <property type="match status" value="1"/>
</dbReference>
<dbReference type="PANTHER" id="PTHR43211:SF1">
    <property type="entry name" value="BLL6422 PROTEIN"/>
    <property type="match status" value="1"/>
</dbReference>
<dbReference type="STRING" id="999627.SAMN05216236_11032"/>
<dbReference type="AlphaFoldDB" id="A0A1I7BGE8"/>
<organism evidence="2 3">
    <name type="scientific">Sedimentitalea nanhaiensis</name>
    <dbReference type="NCBI Taxonomy" id="999627"/>
    <lineage>
        <taxon>Bacteria</taxon>
        <taxon>Pseudomonadati</taxon>
        <taxon>Pseudomonadota</taxon>
        <taxon>Alphaproteobacteria</taxon>
        <taxon>Rhodobacterales</taxon>
        <taxon>Paracoccaceae</taxon>
        <taxon>Sedimentitalea</taxon>
    </lineage>
</organism>
<gene>
    <name evidence="2" type="ORF">SAMN05216236_11032</name>
</gene>
<proteinExistence type="predicted"/>
<dbReference type="RefSeq" id="WP_027264197.1">
    <property type="nucleotide sequence ID" value="NZ_FPAW01000010.1"/>
</dbReference>
<name>A0A1I7BGE8_9RHOB</name>
<dbReference type="Gene3D" id="3.90.850.10">
    <property type="entry name" value="Fumarylacetoacetase-like, C-terminal domain"/>
    <property type="match status" value="1"/>
</dbReference>
<protein>
    <submittedName>
        <fullName evidence="2">2-keto-4-pentenoate hydratase/2-oxohepta-3-ene-1,7-dioic acid hydratase (Catechol pathway)</fullName>
    </submittedName>
</protein>
<keyword evidence="3" id="KW-1185">Reference proteome</keyword>
<dbReference type="SUPFAM" id="SSF56529">
    <property type="entry name" value="FAH"/>
    <property type="match status" value="1"/>
</dbReference>
<dbReference type="GO" id="GO:0003824">
    <property type="term" value="F:catalytic activity"/>
    <property type="evidence" value="ECO:0007669"/>
    <property type="project" value="InterPro"/>
</dbReference>
<dbReference type="OrthoDB" id="5197601at2"/>
<dbReference type="eggNOG" id="COG0179">
    <property type="taxonomic scope" value="Bacteria"/>
</dbReference>
<dbReference type="InterPro" id="IPR036663">
    <property type="entry name" value="Fumarylacetoacetase_C_sf"/>
</dbReference>
<evidence type="ECO:0000259" key="1">
    <source>
        <dbReference type="Pfam" id="PF01557"/>
    </source>
</evidence>
<accession>A0A1I7BGE8</accession>
<reference evidence="2 3" key="1">
    <citation type="submission" date="2016-10" db="EMBL/GenBank/DDBJ databases">
        <authorList>
            <person name="de Groot N.N."/>
        </authorList>
    </citation>
    <scope>NUCLEOTIDE SEQUENCE [LARGE SCALE GENOMIC DNA]</scope>
    <source>
        <strain evidence="2 3">CGMCC 1.10959</strain>
    </source>
</reference>
<feature type="domain" description="Fumarylacetoacetase-like C-terminal" evidence="1">
    <location>
        <begin position="113"/>
        <end position="307"/>
    </location>
</feature>